<proteinExistence type="predicted"/>
<evidence type="ECO:0000313" key="3">
    <source>
        <dbReference type="Proteomes" id="UP001303115"/>
    </source>
</evidence>
<sequence>MASPPRQGWQQERQQVPEHRETGPRGAHLDSAVGVQLIAKTGRLSISGPGSKVEDRDSPLGTNPAETTCCSRPIAQPCAATTEEWREDTPAATPPATAALVMLTSAPCSPMAATRAGSQAVDEELEAVDTSHHLRTLSLTPHIHATRLRRTRTLLPPLLTSPARPSRADLIRRSIVLTHTTFASRRLARSLASIRLARNLASRPSAETLVERCVLPAECLPPSSSSSSFCSKRGVVAVAPGLVARKRAVEKERVKDGLRGWVGSVWKGEVGRREEGVRRWEERAGVGRVWRLRRFWERVGKGEV</sequence>
<gene>
    <name evidence="2" type="ORF">C8A01DRAFT_46945</name>
</gene>
<evidence type="ECO:0000256" key="1">
    <source>
        <dbReference type="SAM" id="MobiDB-lite"/>
    </source>
</evidence>
<keyword evidence="3" id="KW-1185">Reference proteome</keyword>
<name>A0AAN6PGK1_9PEZI</name>
<dbReference type="Proteomes" id="UP001303115">
    <property type="component" value="Unassembled WGS sequence"/>
</dbReference>
<dbReference type="EMBL" id="MU854396">
    <property type="protein sequence ID" value="KAK4039615.1"/>
    <property type="molecule type" value="Genomic_DNA"/>
</dbReference>
<protein>
    <submittedName>
        <fullName evidence="2">Uncharacterized protein</fullName>
    </submittedName>
</protein>
<feature type="region of interest" description="Disordered" evidence="1">
    <location>
        <begin position="1"/>
        <end position="30"/>
    </location>
</feature>
<dbReference type="AlphaFoldDB" id="A0AAN6PGK1"/>
<organism evidence="2 3">
    <name type="scientific">Parachaetomium inaequale</name>
    <dbReference type="NCBI Taxonomy" id="2588326"/>
    <lineage>
        <taxon>Eukaryota</taxon>
        <taxon>Fungi</taxon>
        <taxon>Dikarya</taxon>
        <taxon>Ascomycota</taxon>
        <taxon>Pezizomycotina</taxon>
        <taxon>Sordariomycetes</taxon>
        <taxon>Sordariomycetidae</taxon>
        <taxon>Sordariales</taxon>
        <taxon>Chaetomiaceae</taxon>
        <taxon>Parachaetomium</taxon>
    </lineage>
</organism>
<feature type="region of interest" description="Disordered" evidence="1">
    <location>
        <begin position="45"/>
        <end position="68"/>
    </location>
</feature>
<accession>A0AAN6PGK1</accession>
<evidence type="ECO:0000313" key="2">
    <source>
        <dbReference type="EMBL" id="KAK4039615.1"/>
    </source>
</evidence>
<comment type="caution">
    <text evidence="2">The sequence shown here is derived from an EMBL/GenBank/DDBJ whole genome shotgun (WGS) entry which is preliminary data.</text>
</comment>
<reference evidence="3" key="1">
    <citation type="journal article" date="2023" name="Mol. Phylogenet. Evol.">
        <title>Genome-scale phylogeny and comparative genomics of the fungal order Sordariales.</title>
        <authorList>
            <person name="Hensen N."/>
            <person name="Bonometti L."/>
            <person name="Westerberg I."/>
            <person name="Brannstrom I.O."/>
            <person name="Guillou S."/>
            <person name="Cros-Aarteil S."/>
            <person name="Calhoun S."/>
            <person name="Haridas S."/>
            <person name="Kuo A."/>
            <person name="Mondo S."/>
            <person name="Pangilinan J."/>
            <person name="Riley R."/>
            <person name="LaButti K."/>
            <person name="Andreopoulos B."/>
            <person name="Lipzen A."/>
            <person name="Chen C."/>
            <person name="Yan M."/>
            <person name="Daum C."/>
            <person name="Ng V."/>
            <person name="Clum A."/>
            <person name="Steindorff A."/>
            <person name="Ohm R.A."/>
            <person name="Martin F."/>
            <person name="Silar P."/>
            <person name="Natvig D.O."/>
            <person name="Lalanne C."/>
            <person name="Gautier V."/>
            <person name="Ament-Velasquez S.L."/>
            <person name="Kruys A."/>
            <person name="Hutchinson M.I."/>
            <person name="Powell A.J."/>
            <person name="Barry K."/>
            <person name="Miller A.N."/>
            <person name="Grigoriev I.V."/>
            <person name="Debuchy R."/>
            <person name="Gladieux P."/>
            <person name="Hiltunen Thoren M."/>
            <person name="Johannesson H."/>
        </authorList>
    </citation>
    <scope>NUCLEOTIDE SEQUENCE [LARGE SCALE GENOMIC DNA]</scope>
    <source>
        <strain evidence="3">CBS 284.82</strain>
    </source>
</reference>